<dbReference type="AlphaFoldDB" id="A0A9X8XHZ0"/>
<dbReference type="Proteomes" id="UP000254559">
    <property type="component" value="Unassembled WGS sequence"/>
</dbReference>
<dbReference type="RefSeq" id="WP_115283341.1">
    <property type="nucleotide sequence ID" value="NZ_UHFO01000001.1"/>
</dbReference>
<protein>
    <submittedName>
        <fullName evidence="1">Uncharacterized protein</fullName>
    </submittedName>
</protein>
<reference evidence="1 2" key="1">
    <citation type="submission" date="2018-06" db="EMBL/GenBank/DDBJ databases">
        <authorList>
            <consortium name="Pathogen Informatics"/>
            <person name="Doyle S."/>
        </authorList>
    </citation>
    <scope>NUCLEOTIDE SEQUENCE [LARGE SCALE GENOMIC DNA]</scope>
    <source>
        <strain evidence="1 2">NCTC11564</strain>
    </source>
</reference>
<accession>A0A9X8XHZ0</accession>
<proteinExistence type="predicted"/>
<dbReference type="EMBL" id="UHFO01000001">
    <property type="protein sequence ID" value="SUN64065.1"/>
    <property type="molecule type" value="Genomic_DNA"/>
</dbReference>
<organism evidence="1 2">
    <name type="scientific">Streptococcus dysgalactiae subsp. equisimilis</name>
    <name type="common">Streptococcus equisimilis</name>
    <dbReference type="NCBI Taxonomy" id="119602"/>
    <lineage>
        <taxon>Bacteria</taxon>
        <taxon>Bacillati</taxon>
        <taxon>Bacillota</taxon>
        <taxon>Bacilli</taxon>
        <taxon>Lactobacillales</taxon>
        <taxon>Streptococcaceae</taxon>
        <taxon>Streptococcus</taxon>
    </lineage>
</organism>
<gene>
    <name evidence="1" type="ORF">NCTC11564_01313</name>
</gene>
<evidence type="ECO:0000313" key="2">
    <source>
        <dbReference type="Proteomes" id="UP000254559"/>
    </source>
</evidence>
<sequence length="401" mass="45394">MTAEISILNKHGIVLAADSAVTVSFGQGQAKTYNAVNKLFSLGGHHDIGIMIYGNAEFMDIPWEIIIKEFRKEYCNKIFVRLEDCSIAFLEFLKKEKFKNDAISQRMIQSVILLLLQKLLDISSKKLNEIQADNPEVPISSEKIIEIISEIIIENLNTDNDIILLENLDKETFHSDFSEYCKGILRENVYLADEYLQKITDIFIELSYQIVVSKNSFDSISGIVIGGYGSEELFPSLVSYEISYAFRDEIKIEKTNSNNVDLLNSDASIVPFAQSDMISTILTGMDPFMNEVVSQSIIGLDNLSEDEKYNIINQISEQQKQQFINPILGVVRTLALPELANMAETLVNLTSFKRHITDSLETVGGPVDVLVISKGDGPIWINRKEYFDISKNLEYSNRKRR</sequence>
<evidence type="ECO:0000313" key="1">
    <source>
        <dbReference type="EMBL" id="SUN64065.1"/>
    </source>
</evidence>
<comment type="caution">
    <text evidence="1">The sequence shown here is derived from an EMBL/GenBank/DDBJ whole genome shotgun (WGS) entry which is preliminary data.</text>
</comment>
<name>A0A9X8XHZ0_STREQ</name>